<evidence type="ECO:0000313" key="9">
    <source>
        <dbReference type="EMBL" id="SQI00969.1"/>
    </source>
</evidence>
<proteinExistence type="inferred from homology"/>
<dbReference type="PRINTS" id="PR00127">
    <property type="entry name" value="CLPPROTEASEP"/>
</dbReference>
<sequence>MNEILIYDVIGEGDSTAHSVRKQLSTMTGKVTVRISSPGGDAYQGVAIMNALRNYPEHVTTIVDGVAASAASYIAIGGGNTVLMAPNSELMIHEAFRTANGNATQLEKMAADLDRVSANIASIYAEKAGGTLDQWRELMREETWFSAREAVEAGLANGINQHATPAAHTDVKVYALAQNYRYTGRDNAPKPNLTQLRRSRTMGIFDNFSRNETTPEAAAPSFSEGQWEELASLLNLDVESATIDDVITTIKDIIAAGKKLSETSQEEAALNILNHAAEAPVTVDRRVWREMQEAIHRGVTARDQDDRLAAEQVVNQAIRIGKVSPTQREDWIKSYLNDPDNTVRAMNQREEIPRVEIGHGRSPDWENNDTPQGWVR</sequence>
<dbReference type="PANTHER" id="PTHR10381:SF70">
    <property type="entry name" value="ATP-DEPENDENT CLP PROTEASE PROTEOLYTIC SUBUNIT"/>
    <property type="match status" value="1"/>
</dbReference>
<dbReference type="EMBL" id="CP065689">
    <property type="protein sequence ID" value="QPS60201.1"/>
    <property type="molecule type" value="Genomic_DNA"/>
</dbReference>
<dbReference type="Proteomes" id="UP000249264">
    <property type="component" value="Chromosome 1"/>
</dbReference>
<keyword evidence="11" id="KW-1185">Reference proteome</keyword>
<comment type="similarity">
    <text evidence="1 6">Belongs to the peptidase S14 family.</text>
</comment>
<evidence type="ECO:0000256" key="3">
    <source>
        <dbReference type="ARBA" id="ARBA00022670"/>
    </source>
</evidence>
<dbReference type="GO" id="GO:0004176">
    <property type="term" value="F:ATP-dependent peptidase activity"/>
    <property type="evidence" value="ECO:0007669"/>
    <property type="project" value="InterPro"/>
</dbReference>
<dbReference type="OrthoDB" id="9806592at2"/>
<evidence type="ECO:0000256" key="2">
    <source>
        <dbReference type="ARBA" id="ARBA00022490"/>
    </source>
</evidence>
<evidence type="ECO:0000256" key="5">
    <source>
        <dbReference type="ARBA" id="ARBA00022825"/>
    </source>
</evidence>
<dbReference type="GO" id="GO:0004252">
    <property type="term" value="F:serine-type endopeptidase activity"/>
    <property type="evidence" value="ECO:0007669"/>
    <property type="project" value="InterPro"/>
</dbReference>
<dbReference type="InterPro" id="IPR001907">
    <property type="entry name" value="ClpP"/>
</dbReference>
<dbReference type="GeneID" id="70784157"/>
<gene>
    <name evidence="9" type="primary">clpP_2</name>
    <name evidence="8" type="ORF">I6G51_03070</name>
    <name evidence="9" type="ORF">NCTC10288_02292</name>
</gene>
<dbReference type="InterPro" id="IPR029045">
    <property type="entry name" value="ClpP/crotonase-like_dom_sf"/>
</dbReference>
<evidence type="ECO:0000256" key="6">
    <source>
        <dbReference type="RuleBase" id="RU003567"/>
    </source>
</evidence>
<keyword evidence="2" id="KW-0963">Cytoplasm</keyword>
<dbReference type="Proteomes" id="UP000594905">
    <property type="component" value="Chromosome"/>
</dbReference>
<evidence type="ECO:0000313" key="10">
    <source>
        <dbReference type="Proteomes" id="UP000249264"/>
    </source>
</evidence>
<dbReference type="AlphaFoldDB" id="A0A2X4RGB6"/>
<evidence type="ECO:0000256" key="4">
    <source>
        <dbReference type="ARBA" id="ARBA00022801"/>
    </source>
</evidence>
<reference evidence="9 10" key="1">
    <citation type="submission" date="2018-06" db="EMBL/GenBank/DDBJ databases">
        <authorList>
            <consortium name="Pathogen Informatics"/>
            <person name="Doyle S."/>
        </authorList>
    </citation>
    <scope>NUCLEOTIDE SEQUENCE [LARGE SCALE GENOMIC DNA]</scope>
    <source>
        <strain evidence="9 10">NCTC10288</strain>
    </source>
</reference>
<dbReference type="SUPFAM" id="SSF52096">
    <property type="entry name" value="ClpP/crotonase"/>
    <property type="match status" value="1"/>
</dbReference>
<evidence type="ECO:0000256" key="1">
    <source>
        <dbReference type="ARBA" id="ARBA00007039"/>
    </source>
</evidence>
<evidence type="ECO:0000313" key="8">
    <source>
        <dbReference type="EMBL" id="QPS60201.1"/>
    </source>
</evidence>
<reference evidence="8 11" key="2">
    <citation type="submission" date="2020-12" db="EMBL/GenBank/DDBJ databases">
        <title>FDA dAtabase for Regulatory Grade micrObial Sequences (FDA-ARGOS): Supporting development and validation of Infectious Disease Dx tests.</title>
        <authorList>
            <person name="Sproer C."/>
            <person name="Gronow S."/>
            <person name="Severitt S."/>
            <person name="Schroder I."/>
            <person name="Tallon L."/>
            <person name="Sadzewicz L."/>
            <person name="Zhao X."/>
            <person name="Boylan J."/>
            <person name="Ott S."/>
            <person name="Bowen H."/>
            <person name="Vavikolanu K."/>
            <person name="Mehta A."/>
            <person name="Aluvathingal J."/>
            <person name="Nadendla S."/>
            <person name="Lowell S."/>
            <person name="Myers T."/>
            <person name="Yan Y."/>
            <person name="Sichtig H."/>
        </authorList>
    </citation>
    <scope>NUCLEOTIDE SEQUENCE [LARGE SCALE GENOMIC DNA]</scope>
    <source>
        <strain evidence="8 11">FDAARGOS_894</strain>
    </source>
</reference>
<dbReference type="GO" id="GO:0051117">
    <property type="term" value="F:ATPase binding"/>
    <property type="evidence" value="ECO:0007669"/>
    <property type="project" value="TreeGrafter"/>
</dbReference>
<dbReference type="PANTHER" id="PTHR10381">
    <property type="entry name" value="ATP-DEPENDENT CLP PROTEASE PROTEOLYTIC SUBUNIT"/>
    <property type="match status" value="1"/>
</dbReference>
<accession>A0A2X4RGB6</accession>
<dbReference type="EMBL" id="LS483460">
    <property type="protein sequence ID" value="SQI00969.1"/>
    <property type="molecule type" value="Genomic_DNA"/>
</dbReference>
<feature type="region of interest" description="Disordered" evidence="7">
    <location>
        <begin position="352"/>
        <end position="376"/>
    </location>
</feature>
<dbReference type="GO" id="GO:0006515">
    <property type="term" value="P:protein quality control for misfolded or incompletely synthesized proteins"/>
    <property type="evidence" value="ECO:0007669"/>
    <property type="project" value="TreeGrafter"/>
</dbReference>
<dbReference type="GO" id="GO:0009368">
    <property type="term" value="C:endopeptidase Clp complex"/>
    <property type="evidence" value="ECO:0007669"/>
    <property type="project" value="TreeGrafter"/>
</dbReference>
<evidence type="ECO:0000256" key="7">
    <source>
        <dbReference type="SAM" id="MobiDB-lite"/>
    </source>
</evidence>
<dbReference type="CDD" id="cd07016">
    <property type="entry name" value="S14_ClpP_1"/>
    <property type="match status" value="1"/>
</dbReference>
<dbReference type="NCBIfam" id="NF045542">
    <property type="entry name" value="Clp_rel_HeadMat"/>
    <property type="match status" value="1"/>
</dbReference>
<feature type="compositionally biased region" description="Basic and acidic residues" evidence="7">
    <location>
        <begin position="352"/>
        <end position="364"/>
    </location>
</feature>
<dbReference type="Pfam" id="PF00574">
    <property type="entry name" value="CLP_protease"/>
    <property type="match status" value="1"/>
</dbReference>
<keyword evidence="4 9" id="KW-0378">Hydrolase</keyword>
<dbReference type="KEGG" id="cmin:NCTC10288_02292"/>
<dbReference type="RefSeq" id="WP_052319629.1">
    <property type="nucleotide sequence ID" value="NZ_CP065689.1"/>
</dbReference>
<dbReference type="Gene3D" id="3.90.226.10">
    <property type="entry name" value="2-enoyl-CoA Hydratase, Chain A, domain 1"/>
    <property type="match status" value="1"/>
</dbReference>
<organism evidence="9 10">
    <name type="scientific">Corynebacterium minutissimum</name>
    <dbReference type="NCBI Taxonomy" id="38301"/>
    <lineage>
        <taxon>Bacteria</taxon>
        <taxon>Bacillati</taxon>
        <taxon>Actinomycetota</taxon>
        <taxon>Actinomycetes</taxon>
        <taxon>Mycobacteriales</taxon>
        <taxon>Corynebacteriaceae</taxon>
        <taxon>Corynebacterium</taxon>
    </lineage>
</organism>
<name>A0A2X4RGB6_9CORY</name>
<keyword evidence="5" id="KW-0720">Serine protease</keyword>
<keyword evidence="3 9" id="KW-0645">Protease</keyword>
<evidence type="ECO:0000313" key="11">
    <source>
        <dbReference type="Proteomes" id="UP000594905"/>
    </source>
</evidence>
<protein>
    <recommendedName>
        <fullName evidence="6">ATP-dependent Clp protease proteolytic subunit</fullName>
    </recommendedName>
</protein>
<dbReference type="InterPro" id="IPR023562">
    <property type="entry name" value="ClpP/TepA"/>
</dbReference>